<dbReference type="EMBL" id="QNBD01000143">
    <property type="protein sequence ID" value="RKX70267.1"/>
    <property type="molecule type" value="Genomic_DNA"/>
</dbReference>
<dbReference type="AlphaFoldDB" id="A0A660SHS6"/>
<reference evidence="2 3" key="1">
    <citation type="submission" date="2018-06" db="EMBL/GenBank/DDBJ databases">
        <title>Extensive metabolic versatility and redundancy in microbially diverse, dynamic hydrothermal sediments.</title>
        <authorList>
            <person name="Dombrowski N."/>
            <person name="Teske A."/>
            <person name="Baker B.J."/>
        </authorList>
    </citation>
    <scope>NUCLEOTIDE SEQUENCE [LARGE SCALE GENOMIC DNA]</scope>
    <source>
        <strain evidence="2">B10_G13</strain>
    </source>
</reference>
<protein>
    <recommendedName>
        <fullName evidence="1">Secretion system C-terminal sorting domain-containing protein</fullName>
    </recommendedName>
</protein>
<sequence>TNQITVDNANGFTTGDQITVVDYVGSAPDIGAYEYQQVGVEEKYQGYIYPNQCLVYMGVDYITFSNISSGNNIEIFDITGKLIHNSGNITSDTYKWNVDNISIGIYFYRITGSNKAKGKIMIIR</sequence>
<dbReference type="InterPro" id="IPR026444">
    <property type="entry name" value="Secre_tail"/>
</dbReference>
<dbReference type="NCBIfam" id="TIGR04183">
    <property type="entry name" value="Por_Secre_tail"/>
    <property type="match status" value="1"/>
</dbReference>
<evidence type="ECO:0000313" key="3">
    <source>
        <dbReference type="Proteomes" id="UP000271125"/>
    </source>
</evidence>
<dbReference type="Proteomes" id="UP000271125">
    <property type="component" value="Unassembled WGS sequence"/>
</dbReference>
<name>A0A660SHS6_UNCT6</name>
<feature type="non-terminal residue" evidence="2">
    <location>
        <position position="1"/>
    </location>
</feature>
<proteinExistence type="predicted"/>
<gene>
    <name evidence="2" type="ORF">DRP43_03560</name>
</gene>
<evidence type="ECO:0000313" key="2">
    <source>
        <dbReference type="EMBL" id="RKX70267.1"/>
    </source>
</evidence>
<dbReference type="Pfam" id="PF18962">
    <property type="entry name" value="Por_Secre_tail"/>
    <property type="match status" value="1"/>
</dbReference>
<organism evidence="2 3">
    <name type="scientific">candidate division TA06 bacterium</name>
    <dbReference type="NCBI Taxonomy" id="2250710"/>
    <lineage>
        <taxon>Bacteria</taxon>
        <taxon>Bacteria division TA06</taxon>
    </lineage>
</organism>
<accession>A0A660SHS6</accession>
<comment type="caution">
    <text evidence="2">The sequence shown here is derived from an EMBL/GenBank/DDBJ whole genome shotgun (WGS) entry which is preliminary data.</text>
</comment>
<feature type="domain" description="Secretion system C-terminal sorting" evidence="1">
    <location>
        <begin position="62"/>
        <end position="122"/>
    </location>
</feature>
<evidence type="ECO:0000259" key="1">
    <source>
        <dbReference type="Pfam" id="PF18962"/>
    </source>
</evidence>